<proteinExistence type="predicted"/>
<name>A0A2T9YLR0_9FUNG</name>
<protein>
    <recommendedName>
        <fullName evidence="1">5'-3' DNA helicase ZGRF1-like N-terminal domain-containing protein</fullName>
    </recommendedName>
</protein>
<dbReference type="OrthoDB" id="6513042at2759"/>
<dbReference type="AlphaFoldDB" id="A0A2T9YLR0"/>
<comment type="caution">
    <text evidence="2">The sequence shown here is derived from an EMBL/GenBank/DDBJ whole genome shotgun (WGS) entry which is preliminary data.</text>
</comment>
<dbReference type="Proteomes" id="UP000245383">
    <property type="component" value="Unassembled WGS sequence"/>
</dbReference>
<evidence type="ECO:0000313" key="2">
    <source>
        <dbReference type="EMBL" id="PVU93276.1"/>
    </source>
</evidence>
<keyword evidence="3" id="KW-1185">Reference proteome</keyword>
<sequence>MTDIYKVLYTHQKNKKQGVIWKDGTAHVKLQEKRILLNDSDSSFVCSYRMKNNDSIEIGESVDVGKFLVLFDEVVTTTHSIPSTEQPPKEPVKRDIPKSFNFKSRGTFITPFSKKIKNTEVVPLKSNTQAIDDVVTPDIQATENPVKK</sequence>
<evidence type="ECO:0000313" key="3">
    <source>
        <dbReference type="Proteomes" id="UP000245383"/>
    </source>
</evidence>
<feature type="domain" description="5'-3' DNA helicase ZGRF1-like N-terminal" evidence="1">
    <location>
        <begin position="5"/>
        <end position="79"/>
    </location>
</feature>
<dbReference type="InterPro" id="IPR018838">
    <property type="entry name" value="ZGRF1-like_N"/>
</dbReference>
<evidence type="ECO:0000259" key="1">
    <source>
        <dbReference type="Pfam" id="PF10382"/>
    </source>
</evidence>
<reference evidence="2 3" key="1">
    <citation type="journal article" date="2018" name="MBio">
        <title>Comparative Genomics Reveals the Core Gene Toolbox for the Fungus-Insect Symbiosis.</title>
        <authorList>
            <person name="Wang Y."/>
            <person name="Stata M."/>
            <person name="Wang W."/>
            <person name="Stajich J.E."/>
            <person name="White M.M."/>
            <person name="Moncalvo J.M."/>
        </authorList>
    </citation>
    <scope>NUCLEOTIDE SEQUENCE [LARGE SCALE GENOMIC DNA]</scope>
    <source>
        <strain evidence="2 3">SWE-8-4</strain>
    </source>
</reference>
<dbReference type="Pfam" id="PF10382">
    <property type="entry name" value="ZGRF1-like_N"/>
    <property type="match status" value="1"/>
</dbReference>
<accession>A0A2T9YLR0</accession>
<dbReference type="EMBL" id="MBFR01000133">
    <property type="protein sequence ID" value="PVU93276.1"/>
    <property type="molecule type" value="Genomic_DNA"/>
</dbReference>
<organism evidence="2 3">
    <name type="scientific">Smittium simulii</name>
    <dbReference type="NCBI Taxonomy" id="133385"/>
    <lineage>
        <taxon>Eukaryota</taxon>
        <taxon>Fungi</taxon>
        <taxon>Fungi incertae sedis</taxon>
        <taxon>Zoopagomycota</taxon>
        <taxon>Kickxellomycotina</taxon>
        <taxon>Harpellomycetes</taxon>
        <taxon>Harpellales</taxon>
        <taxon>Legeriomycetaceae</taxon>
        <taxon>Smittium</taxon>
    </lineage>
</organism>
<gene>
    <name evidence="2" type="ORF">BB561_003370</name>
</gene>